<name>J0DDK5_AURST</name>
<organism evidence="1 2">
    <name type="scientific">Auricularia subglabra (strain TFB-10046 / SS5)</name>
    <name type="common">White-rot fungus</name>
    <name type="synonym">Auricularia delicata (strain TFB10046)</name>
    <dbReference type="NCBI Taxonomy" id="717982"/>
    <lineage>
        <taxon>Eukaryota</taxon>
        <taxon>Fungi</taxon>
        <taxon>Dikarya</taxon>
        <taxon>Basidiomycota</taxon>
        <taxon>Agaricomycotina</taxon>
        <taxon>Agaricomycetes</taxon>
        <taxon>Auriculariales</taxon>
        <taxon>Auriculariaceae</taxon>
        <taxon>Auricularia</taxon>
    </lineage>
</organism>
<evidence type="ECO:0000313" key="2">
    <source>
        <dbReference type="Proteomes" id="UP000006514"/>
    </source>
</evidence>
<dbReference type="EMBL" id="JH687770">
    <property type="protein sequence ID" value="EJD44529.1"/>
    <property type="molecule type" value="Genomic_DNA"/>
</dbReference>
<dbReference type="KEGG" id="adl:AURDEDRAFT_166312"/>
<accession>J0DDK5</accession>
<evidence type="ECO:0000313" key="1">
    <source>
        <dbReference type="EMBL" id="EJD44529.1"/>
    </source>
</evidence>
<keyword evidence="2" id="KW-1185">Reference proteome</keyword>
<gene>
    <name evidence="1" type="ORF">AURDEDRAFT_166312</name>
</gene>
<protein>
    <recommendedName>
        <fullName evidence="3">F-box domain-containing protein</fullName>
    </recommendedName>
</protein>
<dbReference type="AlphaFoldDB" id="J0DDK5"/>
<dbReference type="Proteomes" id="UP000006514">
    <property type="component" value="Unassembled WGS sequence"/>
</dbReference>
<reference evidence="2" key="1">
    <citation type="journal article" date="2012" name="Science">
        <title>The Paleozoic origin of enzymatic lignin decomposition reconstructed from 31 fungal genomes.</title>
        <authorList>
            <person name="Floudas D."/>
            <person name="Binder M."/>
            <person name="Riley R."/>
            <person name="Barry K."/>
            <person name="Blanchette R.A."/>
            <person name="Henrissat B."/>
            <person name="Martinez A.T."/>
            <person name="Otillar R."/>
            <person name="Spatafora J.W."/>
            <person name="Yadav J.S."/>
            <person name="Aerts A."/>
            <person name="Benoit I."/>
            <person name="Boyd A."/>
            <person name="Carlson A."/>
            <person name="Copeland A."/>
            <person name="Coutinho P.M."/>
            <person name="de Vries R.P."/>
            <person name="Ferreira P."/>
            <person name="Findley K."/>
            <person name="Foster B."/>
            <person name="Gaskell J."/>
            <person name="Glotzer D."/>
            <person name="Gorecki P."/>
            <person name="Heitman J."/>
            <person name="Hesse C."/>
            <person name="Hori C."/>
            <person name="Igarashi K."/>
            <person name="Jurgens J.A."/>
            <person name="Kallen N."/>
            <person name="Kersten P."/>
            <person name="Kohler A."/>
            <person name="Kuees U."/>
            <person name="Kumar T.K.A."/>
            <person name="Kuo A."/>
            <person name="LaButti K."/>
            <person name="Larrondo L.F."/>
            <person name="Lindquist E."/>
            <person name="Ling A."/>
            <person name="Lombard V."/>
            <person name="Lucas S."/>
            <person name="Lundell T."/>
            <person name="Martin R."/>
            <person name="McLaughlin D.J."/>
            <person name="Morgenstern I."/>
            <person name="Morin E."/>
            <person name="Murat C."/>
            <person name="Nagy L.G."/>
            <person name="Nolan M."/>
            <person name="Ohm R.A."/>
            <person name="Patyshakuliyeva A."/>
            <person name="Rokas A."/>
            <person name="Ruiz-Duenas F.J."/>
            <person name="Sabat G."/>
            <person name="Salamov A."/>
            <person name="Samejima M."/>
            <person name="Schmutz J."/>
            <person name="Slot J.C."/>
            <person name="St John F."/>
            <person name="Stenlid J."/>
            <person name="Sun H."/>
            <person name="Sun S."/>
            <person name="Syed K."/>
            <person name="Tsang A."/>
            <person name="Wiebenga A."/>
            <person name="Young D."/>
            <person name="Pisabarro A."/>
            <person name="Eastwood D.C."/>
            <person name="Martin F."/>
            <person name="Cullen D."/>
            <person name="Grigoriev I.V."/>
            <person name="Hibbett D.S."/>
        </authorList>
    </citation>
    <scope>NUCLEOTIDE SEQUENCE [LARGE SCALE GENOMIC DNA]</scope>
    <source>
        <strain evidence="2">TFB10046</strain>
    </source>
</reference>
<proteinExistence type="predicted"/>
<dbReference type="InParanoid" id="J0DDK5"/>
<sequence length="378" mass="42359">MLIPALAQCLPRIVTLSIVCDEEFINDVVAALRAGPAPRLKVFKFYGYQHEPRPSTKMKVLPLDLFSGEAPLLRVLQMDACQFPEVPVPAFASVRELIRVADRRAEENYYCCVQLHPERFFISCPALEQLLVNANTFNLTRSSWDACPPPSVTKLLDLTVIVVDCDECTAVVVRTFAHPGMLRMEVETEDVNTATARLMIATLDDSDALHLDLVGDEYELNCVVLDAVRRRRRTFVHSEDEEISDMNPEEPLVPAFTHVARRFTRLSVSDSAYAWNHLLLLFPEEPLASVQTLKLRLTKASFADFEPARKLALPALTHIKLAAEKGTGTKTVDADDLLYFVESFLDLPEGRTLQLALKNVQVSGDTDLISDHFECDSD</sequence>
<evidence type="ECO:0008006" key="3">
    <source>
        <dbReference type="Google" id="ProtNLM"/>
    </source>
</evidence>